<accession>A0A6N1NX74</accession>
<dbReference type="RefSeq" id="YP_010780685.1">
    <property type="nucleotide sequence ID" value="NC_075038.1"/>
</dbReference>
<reference evidence="1" key="1">
    <citation type="submission" date="2017-06" db="EMBL/GenBank/DDBJ databases">
        <authorList>
            <person name="Assis F.L."/>
            <person name="Abrahao J.S."/>
            <person name="Silva L."/>
            <person name="Khalil J.B."/>
            <person name="Rodrigues R."/>
            <person name="Silva L.S."/>
            <person name="Boratto P."/>
            <person name="Andrade M."/>
            <person name="Kroon E.G."/>
            <person name="Ribeiro B."/>
            <person name="Bergier I."/>
            <person name="Seligmann H."/>
            <person name="Ghigo E."/>
            <person name="Colson P."/>
            <person name="Levasseur A."/>
            <person name="Raoult D."/>
            <person name="Scola B.L."/>
        </authorList>
    </citation>
    <scope>NUCLEOTIDE SEQUENCE</scope>
    <source>
        <strain evidence="1">Deep ocean</strain>
    </source>
</reference>
<dbReference type="GeneID" id="80517376"/>
<dbReference type="KEGG" id="vg:80517376"/>
<organism evidence="1">
    <name type="scientific">Tupanvirus deep ocean</name>
    <dbReference type="NCBI Taxonomy" id="2126984"/>
    <lineage>
        <taxon>Viruses</taxon>
        <taxon>Varidnaviria</taxon>
        <taxon>Bamfordvirae</taxon>
        <taxon>Nucleocytoviricota</taxon>
        <taxon>Megaviricetes</taxon>
        <taxon>Imitervirales</taxon>
        <taxon>Mimiviridae</taxon>
        <taxon>Megamimivirinae</taxon>
        <taxon>Tupanvirus</taxon>
        <taxon>Tupanvirus altamarinense</taxon>
    </lineage>
</organism>
<name>A0A6N1NX74_9VIRU</name>
<dbReference type="EMBL" id="MF405918">
    <property type="protein sequence ID" value="QKU34071.1"/>
    <property type="molecule type" value="Genomic_DNA"/>
</dbReference>
<proteinExistence type="predicted"/>
<reference evidence="1" key="2">
    <citation type="journal article" date="2018" name="Nat. Commun.">
        <title>Tailed giant Tupanvirus possesses the most complete translational apparatus of the known virosphere.</title>
        <authorList>
            <person name="Abrahao J."/>
            <person name="Silva L."/>
            <person name="Silva L.S."/>
            <person name="Khalil J.Y.B."/>
            <person name="Rodrigues R."/>
            <person name="Arantes T."/>
            <person name="Assis F."/>
            <person name="Boratto P."/>
            <person name="Andrade M."/>
            <person name="Kroon E.G."/>
            <person name="Ribeiro B."/>
            <person name="Bergier I."/>
            <person name="Seligmann H."/>
            <person name="Ghigo E."/>
            <person name="Colson P."/>
            <person name="Levasseur A."/>
            <person name="Kroemer G."/>
            <person name="Raoult D."/>
            <person name="La Scola B."/>
        </authorList>
    </citation>
    <scope>NUCLEOTIDE SEQUENCE [LARGE SCALE GENOMIC DNA]</scope>
    <source>
        <strain evidence="1">Deep ocean</strain>
    </source>
</reference>
<evidence type="ECO:0000313" key="1">
    <source>
        <dbReference type="EMBL" id="QKU34071.1"/>
    </source>
</evidence>
<sequence>MKKEKEFYLKITVSNEFKNPNKLELKDILGLEFIPFYDGFGFDTQTKEKEFFFFDVPQSLICLVPERLNSYIGITYFIKQ</sequence>
<protein>
    <submittedName>
        <fullName evidence="1">Putative ORFan</fullName>
    </submittedName>
</protein>